<accession>A0A9R1XRM4</accession>
<dbReference type="GO" id="GO:0006412">
    <property type="term" value="P:translation"/>
    <property type="evidence" value="ECO:0007669"/>
    <property type="project" value="InterPro"/>
</dbReference>
<dbReference type="Pfam" id="PF01092">
    <property type="entry name" value="Ribosomal_S6e"/>
    <property type="match status" value="1"/>
</dbReference>
<dbReference type="PANTHER" id="PTHR11502">
    <property type="entry name" value="40S RIBOSOMAL PROTEIN S6"/>
    <property type="match status" value="1"/>
</dbReference>
<evidence type="ECO:0000313" key="4">
    <source>
        <dbReference type="EMBL" id="KAJ0216887.1"/>
    </source>
</evidence>
<dbReference type="EMBL" id="NBSK02000003">
    <property type="protein sequence ID" value="KAJ0216887.1"/>
    <property type="molecule type" value="Genomic_DNA"/>
</dbReference>
<sequence>MALLPLVGTVCFRGYGSRSGELRRKSIHGCIVSQDVSVLNLVIGDNHLAELTDVEKRGMTGPKRVSKIRQLFNLSNFLKESWIVSDFFLAYVLAEGEQGSLDIEIGDTIDKAKSEATNYHLLLYKHLGMHRFYLRVLDLEVTYCYVTEFSAQVFSEH</sequence>
<reference evidence="4 5" key="1">
    <citation type="journal article" date="2017" name="Nat. Commun.">
        <title>Genome assembly with in vitro proximity ligation data and whole-genome triplication in lettuce.</title>
        <authorList>
            <person name="Reyes-Chin-Wo S."/>
            <person name="Wang Z."/>
            <person name="Yang X."/>
            <person name="Kozik A."/>
            <person name="Arikit S."/>
            <person name="Song C."/>
            <person name="Xia L."/>
            <person name="Froenicke L."/>
            <person name="Lavelle D.O."/>
            <person name="Truco M.J."/>
            <person name="Xia R."/>
            <person name="Zhu S."/>
            <person name="Xu C."/>
            <person name="Xu H."/>
            <person name="Xu X."/>
            <person name="Cox K."/>
            <person name="Korf I."/>
            <person name="Meyers B.C."/>
            <person name="Michelmore R.W."/>
        </authorList>
    </citation>
    <scope>NUCLEOTIDE SEQUENCE [LARGE SCALE GENOMIC DNA]</scope>
    <source>
        <strain evidence="5">cv. Salinas</strain>
        <tissue evidence="4">Seedlings</tissue>
    </source>
</reference>
<dbReference type="InterPro" id="IPR001377">
    <property type="entry name" value="Ribosomal_eS6"/>
</dbReference>
<dbReference type="Proteomes" id="UP000235145">
    <property type="component" value="Unassembled WGS sequence"/>
</dbReference>
<dbReference type="GO" id="GO:1990904">
    <property type="term" value="C:ribonucleoprotein complex"/>
    <property type="evidence" value="ECO:0007669"/>
    <property type="project" value="UniProtKB-KW"/>
</dbReference>
<protein>
    <submittedName>
        <fullName evidence="4">Uncharacterized protein</fullName>
    </submittedName>
</protein>
<comment type="similarity">
    <text evidence="1">Belongs to the eukaryotic ribosomal protein eS6 family.</text>
</comment>
<evidence type="ECO:0000256" key="1">
    <source>
        <dbReference type="ARBA" id="ARBA00009312"/>
    </source>
</evidence>
<keyword evidence="5" id="KW-1185">Reference proteome</keyword>
<keyword evidence="3" id="KW-0687">Ribonucleoprotein</keyword>
<dbReference type="GO" id="GO:0003735">
    <property type="term" value="F:structural constituent of ribosome"/>
    <property type="evidence" value="ECO:0007669"/>
    <property type="project" value="InterPro"/>
</dbReference>
<evidence type="ECO:0000256" key="2">
    <source>
        <dbReference type="ARBA" id="ARBA00022980"/>
    </source>
</evidence>
<organism evidence="4 5">
    <name type="scientific">Lactuca sativa</name>
    <name type="common">Garden lettuce</name>
    <dbReference type="NCBI Taxonomy" id="4236"/>
    <lineage>
        <taxon>Eukaryota</taxon>
        <taxon>Viridiplantae</taxon>
        <taxon>Streptophyta</taxon>
        <taxon>Embryophyta</taxon>
        <taxon>Tracheophyta</taxon>
        <taxon>Spermatophyta</taxon>
        <taxon>Magnoliopsida</taxon>
        <taxon>eudicotyledons</taxon>
        <taxon>Gunneridae</taxon>
        <taxon>Pentapetalae</taxon>
        <taxon>asterids</taxon>
        <taxon>campanulids</taxon>
        <taxon>Asterales</taxon>
        <taxon>Asteraceae</taxon>
        <taxon>Cichorioideae</taxon>
        <taxon>Cichorieae</taxon>
        <taxon>Lactucinae</taxon>
        <taxon>Lactuca</taxon>
    </lineage>
</organism>
<name>A0A9R1XRM4_LACSA</name>
<dbReference type="GO" id="GO:0005840">
    <property type="term" value="C:ribosome"/>
    <property type="evidence" value="ECO:0007669"/>
    <property type="project" value="UniProtKB-KW"/>
</dbReference>
<gene>
    <name evidence="4" type="ORF">LSAT_V11C300156560</name>
</gene>
<evidence type="ECO:0000313" key="5">
    <source>
        <dbReference type="Proteomes" id="UP000235145"/>
    </source>
</evidence>
<keyword evidence="2" id="KW-0689">Ribosomal protein</keyword>
<dbReference type="AlphaFoldDB" id="A0A9R1XRM4"/>
<comment type="caution">
    <text evidence="4">The sequence shown here is derived from an EMBL/GenBank/DDBJ whole genome shotgun (WGS) entry which is preliminary data.</text>
</comment>
<proteinExistence type="inferred from homology"/>
<evidence type="ECO:0000256" key="3">
    <source>
        <dbReference type="ARBA" id="ARBA00023274"/>
    </source>
</evidence>